<proteinExistence type="predicted"/>
<dbReference type="EMBL" id="MPTB01000023">
    <property type="protein sequence ID" value="OMD45869.1"/>
    <property type="molecule type" value="Genomic_DNA"/>
</dbReference>
<evidence type="ECO:0008006" key="3">
    <source>
        <dbReference type="Google" id="ProtNLM"/>
    </source>
</evidence>
<reference evidence="1 2" key="1">
    <citation type="submission" date="2016-10" db="EMBL/GenBank/DDBJ databases">
        <title>Paenibacillus species isolates.</title>
        <authorList>
            <person name="Beno S.M."/>
        </authorList>
    </citation>
    <scope>NUCLEOTIDE SEQUENCE [LARGE SCALE GENOMIC DNA]</scope>
    <source>
        <strain evidence="1 2">FSL H7-0744</strain>
    </source>
</reference>
<accession>A0ABX3H602</accession>
<gene>
    <name evidence="1" type="ORF">BSK56_18035</name>
</gene>
<dbReference type="RefSeq" id="WP_076112061.1">
    <property type="nucleotide sequence ID" value="NZ_MPTB01000023.1"/>
</dbReference>
<evidence type="ECO:0000313" key="2">
    <source>
        <dbReference type="Proteomes" id="UP000187412"/>
    </source>
</evidence>
<sequence length="222" mass="26520">MEFEEAHRLFIEQHTTERSGERKGRLVRGHNYAERLFLQNVWWPLFESLEHLHPEYEVYDWNRKSQFLDFAFLPQNGGRFGIECDGFQSHVKDMDREKFSYSLNRDSFLTGMGWRMLHFSFDDVQQRPEVCRMLLQLVLAPYLARKTLAADILSEEKEVLRLAWRIAKPLRPKDVCDYFQINYRTARRLLSALSTKGLLHPIEGGRGIRYYELKPIHPDQIW</sequence>
<dbReference type="Proteomes" id="UP000187412">
    <property type="component" value="Unassembled WGS sequence"/>
</dbReference>
<comment type="caution">
    <text evidence="1">The sequence shown here is derived from an EMBL/GenBank/DDBJ whole genome shotgun (WGS) entry which is preliminary data.</text>
</comment>
<dbReference type="SUPFAM" id="SSF46785">
    <property type="entry name" value="Winged helix' DNA-binding domain"/>
    <property type="match status" value="1"/>
</dbReference>
<evidence type="ECO:0000313" key="1">
    <source>
        <dbReference type="EMBL" id="OMD45869.1"/>
    </source>
</evidence>
<dbReference type="Gene3D" id="3.40.960.10">
    <property type="entry name" value="VSR Endonuclease"/>
    <property type="match status" value="1"/>
</dbReference>
<organism evidence="1 2">
    <name type="scientific">Paenibacillus borealis</name>
    <dbReference type="NCBI Taxonomy" id="160799"/>
    <lineage>
        <taxon>Bacteria</taxon>
        <taxon>Bacillati</taxon>
        <taxon>Bacillota</taxon>
        <taxon>Bacilli</taxon>
        <taxon>Bacillales</taxon>
        <taxon>Paenibacillaceae</taxon>
        <taxon>Paenibacillus</taxon>
    </lineage>
</organism>
<keyword evidence="2" id="KW-1185">Reference proteome</keyword>
<dbReference type="InterPro" id="IPR036390">
    <property type="entry name" value="WH_DNA-bd_sf"/>
</dbReference>
<name>A0ABX3H602_PAEBO</name>
<protein>
    <recommendedName>
        <fullName evidence="3">DNA-binding response regulator</fullName>
    </recommendedName>
</protein>